<evidence type="ECO:0000256" key="10">
    <source>
        <dbReference type="ARBA" id="ARBA00023242"/>
    </source>
</evidence>
<evidence type="ECO:0000313" key="14">
    <source>
        <dbReference type="Proteomes" id="UP000504635"/>
    </source>
</evidence>
<keyword evidence="7" id="KW-0540">Nuclease</keyword>
<dbReference type="PANTHER" id="PTHR22930">
    <property type="match status" value="1"/>
</dbReference>
<accession>A0A6J2YNI2</accession>
<dbReference type="KEGG" id="soy:115889059"/>
<evidence type="ECO:0000256" key="5">
    <source>
        <dbReference type="ARBA" id="ARBA00015519"/>
    </source>
</evidence>
<evidence type="ECO:0000313" key="15">
    <source>
        <dbReference type="RefSeq" id="XP_030764836.1"/>
    </source>
</evidence>
<dbReference type="InParanoid" id="A0A6J2YNI2"/>
<dbReference type="GO" id="GO:0046872">
    <property type="term" value="F:metal ion binding"/>
    <property type="evidence" value="ECO:0007669"/>
    <property type="project" value="UniProtKB-KW"/>
</dbReference>
<keyword evidence="8" id="KW-0479">Metal-binding</keyword>
<evidence type="ECO:0000256" key="4">
    <source>
        <dbReference type="ARBA" id="ARBA00006958"/>
    </source>
</evidence>
<evidence type="ECO:0000256" key="12">
    <source>
        <dbReference type="ARBA" id="ARBA00045850"/>
    </source>
</evidence>
<dbReference type="Proteomes" id="UP000504635">
    <property type="component" value="Unplaced"/>
</dbReference>
<evidence type="ECO:0000256" key="6">
    <source>
        <dbReference type="ARBA" id="ARBA00022490"/>
    </source>
</evidence>
<organism evidence="14 15">
    <name type="scientific">Sitophilus oryzae</name>
    <name type="common">Rice weevil</name>
    <name type="synonym">Curculio oryzae</name>
    <dbReference type="NCBI Taxonomy" id="7048"/>
    <lineage>
        <taxon>Eukaryota</taxon>
        <taxon>Metazoa</taxon>
        <taxon>Ecdysozoa</taxon>
        <taxon>Arthropoda</taxon>
        <taxon>Hexapoda</taxon>
        <taxon>Insecta</taxon>
        <taxon>Pterygota</taxon>
        <taxon>Neoptera</taxon>
        <taxon>Endopterygota</taxon>
        <taxon>Coleoptera</taxon>
        <taxon>Polyphaga</taxon>
        <taxon>Cucujiformia</taxon>
        <taxon>Curculionidae</taxon>
        <taxon>Dryophthorinae</taxon>
        <taxon>Sitophilus</taxon>
    </lineage>
</organism>
<evidence type="ECO:0000256" key="1">
    <source>
        <dbReference type="ARBA" id="ARBA00001968"/>
    </source>
</evidence>
<evidence type="ECO:0000256" key="3">
    <source>
        <dbReference type="ARBA" id="ARBA00004496"/>
    </source>
</evidence>
<dbReference type="RefSeq" id="XP_030764836.1">
    <property type="nucleotide sequence ID" value="XM_030908976.1"/>
</dbReference>
<evidence type="ECO:0000256" key="9">
    <source>
        <dbReference type="ARBA" id="ARBA00022801"/>
    </source>
</evidence>
<evidence type="ECO:0000256" key="2">
    <source>
        <dbReference type="ARBA" id="ARBA00004123"/>
    </source>
</evidence>
<dbReference type="Pfam" id="PF13359">
    <property type="entry name" value="DDE_Tnp_4"/>
    <property type="match status" value="1"/>
</dbReference>
<dbReference type="InterPro" id="IPR027806">
    <property type="entry name" value="HARBI1_dom"/>
</dbReference>
<keyword evidence="10" id="KW-0539">Nucleus</keyword>
<comment type="subcellular location">
    <subcellularLocation>
        <location evidence="3">Cytoplasm</location>
    </subcellularLocation>
    <subcellularLocation>
        <location evidence="2">Nucleus</location>
    </subcellularLocation>
</comment>
<dbReference type="AlphaFoldDB" id="A0A6J2YNI2"/>
<proteinExistence type="inferred from homology"/>
<comment type="function">
    <text evidence="12">Transposase-derived protein that may have nuclease activity. Does not have transposase activity.</text>
</comment>
<evidence type="ECO:0000256" key="8">
    <source>
        <dbReference type="ARBA" id="ARBA00022723"/>
    </source>
</evidence>
<dbReference type="GO" id="GO:0005737">
    <property type="term" value="C:cytoplasm"/>
    <property type="evidence" value="ECO:0007669"/>
    <property type="project" value="UniProtKB-SubCell"/>
</dbReference>
<name>A0A6J2YNI2_SITOR</name>
<dbReference type="PRINTS" id="PR02086">
    <property type="entry name" value="PUTNUCHARBI1"/>
</dbReference>
<sequence length="366" mass="42231">MDASVLMELICSSSSSEESSDDENFLKVVLPEVLEHHQKNENYAEIIMPMYTEKEFAEHFKVPRSLIAELAAEFEDSVYYPKKETGFPRIGAPKCLCVFVWYATHEAASFRDVSDRFNIAVSTLHNIIYNVAHFLSYKSNEIITWPTEQEKVGIEQDFLEMGFPGVIGCMDGSHVRIDQPKNDPESYLNRKKFYSIQFQVVCDSKKRIRDIFIGFPGSVHDARVFSNSPLYQSLNQKCGEKVILADSAYPCLRNILTPYKDNGHLSATEKNYNYKLSHCRIIIEHTFGNLKQKFRQLYHLKLRGEVLICHFIRACCVLYNLSLNKEDVEEVQQEEGHPNIQNQHQVEDNIAGQAYRNYVAAELYIQ</sequence>
<dbReference type="PANTHER" id="PTHR22930:SF85">
    <property type="entry name" value="GH03217P-RELATED"/>
    <property type="match status" value="1"/>
</dbReference>
<dbReference type="InterPro" id="IPR026103">
    <property type="entry name" value="HARBI1_animal"/>
</dbReference>
<comment type="cofactor">
    <cofactor evidence="1">
        <name>a divalent metal cation</name>
        <dbReference type="ChEBI" id="CHEBI:60240"/>
    </cofactor>
</comment>
<reference evidence="15" key="1">
    <citation type="submission" date="2025-08" db="UniProtKB">
        <authorList>
            <consortium name="RefSeq"/>
        </authorList>
    </citation>
    <scope>IDENTIFICATION</scope>
    <source>
        <tissue evidence="15">Gonads</tissue>
    </source>
</reference>
<feature type="domain" description="DDE Tnp4" evidence="13">
    <location>
        <begin position="170"/>
        <end position="320"/>
    </location>
</feature>
<gene>
    <name evidence="15" type="primary">LOC115889059</name>
</gene>
<keyword evidence="9" id="KW-0378">Hydrolase</keyword>
<dbReference type="GeneID" id="115889059"/>
<dbReference type="GO" id="GO:0016787">
    <property type="term" value="F:hydrolase activity"/>
    <property type="evidence" value="ECO:0007669"/>
    <property type="project" value="UniProtKB-KW"/>
</dbReference>
<dbReference type="InterPro" id="IPR045249">
    <property type="entry name" value="HARBI1-like"/>
</dbReference>
<protein>
    <recommendedName>
        <fullName evidence="5">Putative nuclease HARBI1</fullName>
    </recommendedName>
    <alternativeName>
        <fullName evidence="11">Harbinger transposase-derived nuclease</fullName>
    </alternativeName>
</protein>
<dbReference type="GO" id="GO:0005634">
    <property type="term" value="C:nucleus"/>
    <property type="evidence" value="ECO:0007669"/>
    <property type="project" value="UniProtKB-SubCell"/>
</dbReference>
<comment type="similarity">
    <text evidence="4">Belongs to the HARBI1 family.</text>
</comment>
<evidence type="ECO:0000256" key="7">
    <source>
        <dbReference type="ARBA" id="ARBA00022722"/>
    </source>
</evidence>
<evidence type="ECO:0000256" key="11">
    <source>
        <dbReference type="ARBA" id="ARBA00030126"/>
    </source>
</evidence>
<dbReference type="OrthoDB" id="6609348at2759"/>
<keyword evidence="6" id="KW-0963">Cytoplasm</keyword>
<dbReference type="GO" id="GO:0004518">
    <property type="term" value="F:nuclease activity"/>
    <property type="evidence" value="ECO:0007669"/>
    <property type="project" value="UniProtKB-KW"/>
</dbReference>
<evidence type="ECO:0000259" key="13">
    <source>
        <dbReference type="Pfam" id="PF13359"/>
    </source>
</evidence>
<keyword evidence="14" id="KW-1185">Reference proteome</keyword>